<name>A0A1H5ZM16_9BACT</name>
<organism evidence="1 2">
    <name type="scientific">Bryocella elongata</name>
    <dbReference type="NCBI Taxonomy" id="863522"/>
    <lineage>
        <taxon>Bacteria</taxon>
        <taxon>Pseudomonadati</taxon>
        <taxon>Acidobacteriota</taxon>
        <taxon>Terriglobia</taxon>
        <taxon>Terriglobales</taxon>
        <taxon>Acidobacteriaceae</taxon>
        <taxon>Bryocella</taxon>
    </lineage>
</organism>
<dbReference type="Gene3D" id="1.10.287.500">
    <property type="entry name" value="Helix hairpin bin"/>
    <property type="match status" value="1"/>
</dbReference>
<protein>
    <submittedName>
        <fullName evidence="1">Uncharacterized protein</fullName>
    </submittedName>
</protein>
<gene>
    <name evidence="1" type="ORF">SAMN05421819_2710</name>
</gene>
<dbReference type="AlphaFoldDB" id="A0A1H5ZM16"/>
<proteinExistence type="predicted"/>
<keyword evidence="2" id="KW-1185">Reference proteome</keyword>
<dbReference type="EMBL" id="FNVA01000004">
    <property type="protein sequence ID" value="SEG36697.1"/>
    <property type="molecule type" value="Genomic_DNA"/>
</dbReference>
<reference evidence="1 2" key="1">
    <citation type="submission" date="2016-10" db="EMBL/GenBank/DDBJ databases">
        <authorList>
            <person name="de Groot N.N."/>
        </authorList>
    </citation>
    <scope>NUCLEOTIDE SEQUENCE [LARGE SCALE GENOMIC DNA]</scope>
    <source>
        <strain evidence="1 2">DSM 22489</strain>
    </source>
</reference>
<accession>A0A1H5ZM16</accession>
<evidence type="ECO:0000313" key="2">
    <source>
        <dbReference type="Proteomes" id="UP000236728"/>
    </source>
</evidence>
<dbReference type="Proteomes" id="UP000236728">
    <property type="component" value="Unassembled WGS sequence"/>
</dbReference>
<sequence>MRRNYSDCERVLQLRLEAAGGVAELLTREQELLEELERPSRAQQSTSRTARILAVMLRIEIARLGRDGEGFTYMSGELEQASYRISQGVDVLQEMIRARHASTPARKLRVDESRAQARKNLALIESGRELALDRADRALNDFERLPLSLDECVQEASTNIARVTSAVQMQDLTRQQTEHVEAVLQAVMGAPGSSNLHPTHVAAVLRVQLEQMENIRRTTSNWFEEIEQCVSSILRLGDTELLAIMEQIVCLQNSIEEQGLWVAKFEGEFEQHDRVNEEELSEFESMMSMVRGHLDQSQKTSEHLQLLNLNSMVAAHNVGSQAASVLQITNSISRLATDWRGLTLRSVQSMEHMITAATSRGDRAREASDSTRTAIAAMQQESKSTLDALRSVSELGVRCQHEGQQSVLQMQGRVNQVNQSMRELRNVLDGIVAASEDIAHAVKLSESRHPLQLPESDRREIEAYCEGSYTSEIERHVMRAVLFGEDIPPPVPSANEGAIELF</sequence>
<evidence type="ECO:0000313" key="1">
    <source>
        <dbReference type="EMBL" id="SEG36697.1"/>
    </source>
</evidence>